<organism evidence="1 2">
    <name type="scientific">Clostridium luticellarii</name>
    <dbReference type="NCBI Taxonomy" id="1691940"/>
    <lineage>
        <taxon>Bacteria</taxon>
        <taxon>Bacillati</taxon>
        <taxon>Bacillota</taxon>
        <taxon>Clostridia</taxon>
        <taxon>Eubacteriales</taxon>
        <taxon>Clostridiaceae</taxon>
        <taxon>Clostridium</taxon>
    </lineage>
</organism>
<dbReference type="RefSeq" id="WP_106008466.1">
    <property type="nucleotide sequence ID" value="NZ_PVXP01000009.1"/>
</dbReference>
<proteinExistence type="predicted"/>
<dbReference type="Proteomes" id="UP000237798">
    <property type="component" value="Unassembled WGS sequence"/>
</dbReference>
<keyword evidence="2" id="KW-1185">Reference proteome</keyword>
<reference evidence="1 2" key="1">
    <citation type="submission" date="2018-03" db="EMBL/GenBank/DDBJ databases">
        <title>Genome sequence of Clostridium luticellarii DSM 29923.</title>
        <authorList>
            <person name="Poehlein A."/>
            <person name="Daniel R."/>
        </authorList>
    </citation>
    <scope>NUCLEOTIDE SEQUENCE [LARGE SCALE GENOMIC DNA]</scope>
    <source>
        <strain evidence="1 2">DSM 29923</strain>
    </source>
</reference>
<dbReference type="EMBL" id="PVXP01000009">
    <property type="protein sequence ID" value="PRR85954.1"/>
    <property type="molecule type" value="Genomic_DNA"/>
</dbReference>
<evidence type="ECO:0000313" key="1">
    <source>
        <dbReference type="EMBL" id="PRR85954.1"/>
    </source>
</evidence>
<dbReference type="AlphaFoldDB" id="A0A2T0BPZ4"/>
<dbReference type="OrthoDB" id="9977188at2"/>
<gene>
    <name evidence="1" type="ORF">CLLU_09820</name>
</gene>
<protein>
    <submittedName>
        <fullName evidence="1">Uncharacterized protein</fullName>
    </submittedName>
</protein>
<name>A0A2T0BPZ4_9CLOT</name>
<comment type="caution">
    <text evidence="1">The sequence shown here is derived from an EMBL/GenBank/DDBJ whole genome shotgun (WGS) entry which is preliminary data.</text>
</comment>
<accession>A0A2T0BPZ4</accession>
<sequence length="66" mass="7448">MEYIVSVYGYCPEQDCEYSVDVTYHHIVTTGLDGYKKGINHCGYKARNSCSEKVCPIVKDAPENPE</sequence>
<evidence type="ECO:0000313" key="2">
    <source>
        <dbReference type="Proteomes" id="UP000237798"/>
    </source>
</evidence>